<accession>A0ACB9N2K6</accession>
<comment type="caution">
    <text evidence="1">The sequence shown here is derived from an EMBL/GenBank/DDBJ whole genome shotgun (WGS) entry which is preliminary data.</text>
</comment>
<sequence>MIVLDHASRDGKEDAGVSRSSLNSDPSLISAEDDVSFTLNLFPDGYSIGKPLEDVPKTLRPYGRISQNLFSAIECGRLPGDLLDALPCKFVDGSVICEVRDYRNPASEQGTNIQSVVSSPDVTKVRLQMSLEIVVKDIPSISDISWTYGDLMEVESRILKALQPQLCLDPTPKLDSICKDLVPSKLNVALSSVQRKRMRHLPDISVTSNNKTHGKKICIDRAPERPDYKLGDLGTAQASVLQQLPEMNIQGGAAGNAVALRQKGFLPDVPLSALSIQQRYPTLAANSRGIQDRGAMPTGQDMIISYTENSHPSASMQGKRELQEGQMSPMSNLNSKRARIAHGVPESIQQQQLGMQAENFHGLEMTLNNPLLQQHLITRGKQYSTANMQKFPHQALDGMLNAEIGGSGSHGVRYVPKEEQFDSTVKMDSTDINRNKPNVQTHEMEKDHLDPQVQLPHKFSNQAYIRHGFPQAAWNNVNNQHMEHNLKREEPISRRKSAQSPRVSGGALPQSPLSSKSGEFSSGSVGQHYNVVAAPLGPTGVMQKEKGVINSVPPVTGAGSMTSSANDSTQRPNQVQTAASKRRQNSLPKTQAFSGVGSPASVSTMNLPLNANSPSIGTPPLADQTILDRFSKIEMVTMRHQLNRKKKAVDHPVKKPGTFSADNLMLCLHNTSNSEVFKDDSSEMPLSKSIIGGNMNIYKIRVMNLTHQDTLGNVVSYSPRPRTRMIMSEKPNDGTVAVHYGDLDDGDILASEEFFPTLPNTHLADLLAAQFKSLMSKEGCSVDDHVQLKPTRTNLPAIAQQNPPMIPSNNPAVDMPQNNEGVSSQQTGDMSNLGNIGNAPINIQRMLPPGSTQAMQMAQPSLVQQVLPQQGMTSNQNPLNHPQLRSHMMLARNAVSQLNAAGQNTGMQLTNQMLTNKASPLHLQQQQPQQQPQQQQQQSTQQQQAQVQQRKMMGIGSSMSMGNMSNNLVGLGNLGNAMGIGAGRGMGGPGISVPMGQISGMGSIGQNGMNTSQASGLSNSMPRIQAGQLTPSALSKIRMMQSRGLFGPQSGVGSIPGIRSIHPGSTGLSMLGPGLNRANMNLMQRAAAVGSMGPPRLMTQGMNVYMNPQQQMQLHQQQMQMPQQQQQVQMQQQQQPQQMQMQQQPQQMQMQQQQQPQQMQMQQQPQESSSSPLQAVISPPQQVGSPHTMAMSQFNAQQLQPQQQQQQQPQQQSSPQRQTSQRTPMSPPQQMSSSGAVHAMSTGNQEGCPPASPQLSSQTLGSVGSITNSPMEMQGSASKGNHGGSTTQ</sequence>
<organism evidence="1 2">
    <name type="scientific">Melastoma candidum</name>
    <dbReference type="NCBI Taxonomy" id="119954"/>
    <lineage>
        <taxon>Eukaryota</taxon>
        <taxon>Viridiplantae</taxon>
        <taxon>Streptophyta</taxon>
        <taxon>Embryophyta</taxon>
        <taxon>Tracheophyta</taxon>
        <taxon>Spermatophyta</taxon>
        <taxon>Magnoliopsida</taxon>
        <taxon>eudicotyledons</taxon>
        <taxon>Gunneridae</taxon>
        <taxon>Pentapetalae</taxon>
        <taxon>rosids</taxon>
        <taxon>malvids</taxon>
        <taxon>Myrtales</taxon>
        <taxon>Melastomataceae</taxon>
        <taxon>Melastomatoideae</taxon>
        <taxon>Melastomateae</taxon>
        <taxon>Melastoma</taxon>
    </lineage>
</organism>
<keyword evidence="2" id="KW-1185">Reference proteome</keyword>
<name>A0ACB9N2K6_9MYRT</name>
<dbReference type="EMBL" id="CM042887">
    <property type="protein sequence ID" value="KAI4330719.1"/>
    <property type="molecule type" value="Genomic_DNA"/>
</dbReference>
<gene>
    <name evidence="1" type="ORF">MLD38_028978</name>
</gene>
<reference evidence="2" key="1">
    <citation type="journal article" date="2023" name="Front. Plant Sci.">
        <title>Chromosomal-level genome assembly of Melastoma candidum provides insights into trichome evolution.</title>
        <authorList>
            <person name="Zhong Y."/>
            <person name="Wu W."/>
            <person name="Sun C."/>
            <person name="Zou P."/>
            <person name="Liu Y."/>
            <person name="Dai S."/>
            <person name="Zhou R."/>
        </authorList>
    </citation>
    <scope>NUCLEOTIDE SEQUENCE [LARGE SCALE GENOMIC DNA]</scope>
</reference>
<evidence type="ECO:0000313" key="1">
    <source>
        <dbReference type="EMBL" id="KAI4330719.1"/>
    </source>
</evidence>
<dbReference type="Proteomes" id="UP001057402">
    <property type="component" value="Chromosome 8"/>
</dbReference>
<protein>
    <submittedName>
        <fullName evidence="1">Uncharacterized protein</fullName>
    </submittedName>
</protein>
<evidence type="ECO:0000313" key="2">
    <source>
        <dbReference type="Proteomes" id="UP001057402"/>
    </source>
</evidence>
<proteinExistence type="predicted"/>